<evidence type="ECO:0000313" key="1">
    <source>
        <dbReference type="EMBL" id="GFD44571.1"/>
    </source>
</evidence>
<accession>A0A699WIS4</accession>
<dbReference type="EMBL" id="BKCJ011625642">
    <property type="protein sequence ID" value="GFD44571.1"/>
    <property type="molecule type" value="Genomic_DNA"/>
</dbReference>
<feature type="non-terminal residue" evidence="1">
    <location>
        <position position="1"/>
    </location>
</feature>
<name>A0A699WIS4_TANCI</name>
<comment type="caution">
    <text evidence="1">The sequence shown here is derived from an EMBL/GenBank/DDBJ whole genome shotgun (WGS) entry which is preliminary data.</text>
</comment>
<sequence>AEQQDHLQPDAATRGDAHESPTLQLVLLMLCSLGVASSGLFRGGVSASGIPALQLVDSVDRGIGNNGGVPDGCSE</sequence>
<dbReference type="AlphaFoldDB" id="A0A699WIS4"/>
<gene>
    <name evidence="1" type="ORF">Tci_916540</name>
</gene>
<reference evidence="1" key="1">
    <citation type="journal article" date="2019" name="Sci. Rep.">
        <title>Draft genome of Tanacetum cinerariifolium, the natural source of mosquito coil.</title>
        <authorList>
            <person name="Yamashiro T."/>
            <person name="Shiraishi A."/>
            <person name="Satake H."/>
            <person name="Nakayama K."/>
        </authorList>
    </citation>
    <scope>NUCLEOTIDE SEQUENCE</scope>
</reference>
<proteinExistence type="predicted"/>
<protein>
    <submittedName>
        <fullName evidence="1">Uncharacterized protein</fullName>
    </submittedName>
</protein>
<organism evidence="1">
    <name type="scientific">Tanacetum cinerariifolium</name>
    <name type="common">Dalmatian daisy</name>
    <name type="synonym">Chrysanthemum cinerariifolium</name>
    <dbReference type="NCBI Taxonomy" id="118510"/>
    <lineage>
        <taxon>Eukaryota</taxon>
        <taxon>Viridiplantae</taxon>
        <taxon>Streptophyta</taxon>
        <taxon>Embryophyta</taxon>
        <taxon>Tracheophyta</taxon>
        <taxon>Spermatophyta</taxon>
        <taxon>Magnoliopsida</taxon>
        <taxon>eudicotyledons</taxon>
        <taxon>Gunneridae</taxon>
        <taxon>Pentapetalae</taxon>
        <taxon>asterids</taxon>
        <taxon>campanulids</taxon>
        <taxon>Asterales</taxon>
        <taxon>Asteraceae</taxon>
        <taxon>Asteroideae</taxon>
        <taxon>Anthemideae</taxon>
        <taxon>Anthemidinae</taxon>
        <taxon>Tanacetum</taxon>
    </lineage>
</organism>